<dbReference type="Gene3D" id="3.40.50.2000">
    <property type="entry name" value="Glycogen Phosphorylase B"/>
    <property type="match status" value="1"/>
</dbReference>
<dbReference type="SUPFAM" id="SSF53756">
    <property type="entry name" value="UDP-Glycosyltransferase/glycogen phosphorylase"/>
    <property type="match status" value="1"/>
</dbReference>
<organism evidence="1">
    <name type="scientific">uncultured Frankineae bacterium</name>
    <dbReference type="NCBI Taxonomy" id="437475"/>
    <lineage>
        <taxon>Bacteria</taxon>
        <taxon>Bacillati</taxon>
        <taxon>Actinomycetota</taxon>
        <taxon>Actinomycetes</taxon>
        <taxon>Frankiales</taxon>
        <taxon>environmental samples</taxon>
    </lineage>
</organism>
<dbReference type="AlphaFoldDB" id="A0A6J4KN95"/>
<protein>
    <submittedName>
        <fullName evidence="1">Glycosyltransferase domain containing protein</fullName>
    </submittedName>
</protein>
<proteinExistence type="predicted"/>
<evidence type="ECO:0000313" key="1">
    <source>
        <dbReference type="EMBL" id="CAA9310617.1"/>
    </source>
</evidence>
<dbReference type="PANTHER" id="PTHR12526:SF635">
    <property type="entry name" value="GLYCOSYL TRANSFERASE GROUP 1"/>
    <property type="match status" value="1"/>
</dbReference>
<sequence length="484" mass="53107">MTTAEPDEPARSSAAGSAARTRIVIATADPLKPQMAGPAIRAWQIATALSVEHDVRLVTASECSSTSSAFEVGRLRSEADARALEAWCDVLLFQGNVLEDHPFLHTSEKVVVVDLYAPFHLESLEQTREHAPQDRRLRLENAVAEANRQCLRGDFLVCASEKQRDFWLGHLAALGRLSPSTYDADATLRSLVDVVPFGIPPEPPQAAAPVLKGVVDGIAPTDKVVLWGGGIYNWFDPLTLIRAVDLLRRRRDDVRLFFLGMQHPHPDVPEMRMSLAARTLSAELGLTGTHVLFNEDWVPYDERGAYLLEADVGVSTHLDHVETAFSFRTRMLDYLWAGLPMVCTRGDVFASLVEAHGLGITVDPGDVVGLADALERLLTDDAFADSCREQVRALAPGYHWDRVLAPLVAFCRDPRRAPDLADADARRRLARGPGRLYQPRSGLRREVAIAADHLRDGGVRLLARKAASRVAYATGRKQPPAPPG</sequence>
<name>A0A6J4KN95_9ACTN</name>
<dbReference type="GO" id="GO:0016757">
    <property type="term" value="F:glycosyltransferase activity"/>
    <property type="evidence" value="ECO:0007669"/>
    <property type="project" value="TreeGrafter"/>
</dbReference>
<reference evidence="1" key="1">
    <citation type="submission" date="2020-02" db="EMBL/GenBank/DDBJ databases">
        <authorList>
            <person name="Meier V. D."/>
        </authorList>
    </citation>
    <scope>NUCLEOTIDE SEQUENCE</scope>
    <source>
        <strain evidence="1">AVDCRST_MAG16</strain>
    </source>
</reference>
<dbReference type="CDD" id="cd03801">
    <property type="entry name" value="GT4_PimA-like"/>
    <property type="match status" value="1"/>
</dbReference>
<dbReference type="PANTHER" id="PTHR12526">
    <property type="entry name" value="GLYCOSYLTRANSFERASE"/>
    <property type="match status" value="1"/>
</dbReference>
<dbReference type="Pfam" id="PF13692">
    <property type="entry name" value="Glyco_trans_1_4"/>
    <property type="match status" value="1"/>
</dbReference>
<dbReference type="EMBL" id="CADCUE010000010">
    <property type="protein sequence ID" value="CAA9310617.1"/>
    <property type="molecule type" value="Genomic_DNA"/>
</dbReference>
<keyword evidence="1" id="KW-0808">Transferase</keyword>
<accession>A0A6J4KN95</accession>
<gene>
    <name evidence="1" type="ORF">AVDCRST_MAG16-147</name>
</gene>